<evidence type="ECO:0000313" key="2">
    <source>
        <dbReference type="EMBL" id="KAH0943811.1"/>
    </source>
</evidence>
<dbReference type="InterPro" id="IPR043519">
    <property type="entry name" value="NT_sf"/>
</dbReference>
<comment type="caution">
    <text evidence="2">The sequence shown here is derived from an EMBL/GenBank/DDBJ whole genome shotgun (WGS) entry which is preliminary data.</text>
</comment>
<dbReference type="Pfam" id="PF02410">
    <property type="entry name" value="RsfS"/>
    <property type="match status" value="2"/>
</dbReference>
<dbReference type="InterPro" id="IPR004394">
    <property type="entry name" value="Iojap/RsfS/C7orf30"/>
</dbReference>
<gene>
    <name evidence="2" type="ORF">HID58_003448</name>
</gene>
<organism evidence="2 3">
    <name type="scientific">Brassica napus</name>
    <name type="common">Rape</name>
    <dbReference type="NCBI Taxonomy" id="3708"/>
    <lineage>
        <taxon>Eukaryota</taxon>
        <taxon>Viridiplantae</taxon>
        <taxon>Streptophyta</taxon>
        <taxon>Embryophyta</taxon>
        <taxon>Tracheophyta</taxon>
        <taxon>Spermatophyta</taxon>
        <taxon>Magnoliopsida</taxon>
        <taxon>eudicotyledons</taxon>
        <taxon>Gunneridae</taxon>
        <taxon>Pentapetalae</taxon>
        <taxon>rosids</taxon>
        <taxon>malvids</taxon>
        <taxon>Brassicales</taxon>
        <taxon>Brassicaceae</taxon>
        <taxon>Brassiceae</taxon>
        <taxon>Brassica</taxon>
    </lineage>
</organism>
<dbReference type="SUPFAM" id="SSF81301">
    <property type="entry name" value="Nucleotidyltransferase"/>
    <property type="match status" value="2"/>
</dbReference>
<protein>
    <recommendedName>
        <fullName evidence="4">Protein Iojap, chloroplastic</fullName>
    </recommendedName>
</protein>
<dbReference type="HAMAP" id="MF_01477">
    <property type="entry name" value="Iojap_RsfS"/>
    <property type="match status" value="2"/>
</dbReference>
<keyword evidence="3" id="KW-1185">Reference proteome</keyword>
<dbReference type="EMBL" id="JAGKQM010000001">
    <property type="protein sequence ID" value="KAH0943811.1"/>
    <property type="molecule type" value="Genomic_DNA"/>
</dbReference>
<dbReference type="PANTHER" id="PTHR21043">
    <property type="entry name" value="IOJAP SUPERFAMILY ORTHOLOG"/>
    <property type="match status" value="1"/>
</dbReference>
<evidence type="ECO:0000313" key="3">
    <source>
        <dbReference type="Proteomes" id="UP000824890"/>
    </source>
</evidence>
<sequence length="391" mass="43791">MFCLSNGDLSAPYTCSWRQSRDKALTNSKSFAVGIEAEDGFLSNVSEDSDEMFDDLFNKYGKVVYKSDDLKSPTAEVDDDAESLAFAVEMAKVASEVKAGDIKVLFVKPLVYWTRFFIIATAFSRPQIDAIGSRMRDMAEKKYGKVANGDVKPNAWTLLDFGDVVIHLFLPPQRTFYNLEDFYGNAMSRESSSMFCLSNGDLSAPYTCSWRQSRDKALTNSKSFAVGIEAEDGFLSNVSEDSDEMFDDLFNKYGKVVYKSDDLKSPTAEVDDDAEIAVEMAKVASEVKAGDIKVLFVKPLVYWTRFFIIATAFSRPQIDAIGSRMRDMAEKKYGKVANGDVKPNAWTLLDFGDVVIHLFLPPQRTFYNLEDFYGNAMSVPLPFEDQAPPRS</sequence>
<evidence type="ECO:0008006" key="4">
    <source>
        <dbReference type="Google" id="ProtNLM"/>
    </source>
</evidence>
<evidence type="ECO:0000256" key="1">
    <source>
        <dbReference type="ARBA" id="ARBA00010574"/>
    </source>
</evidence>
<dbReference type="PANTHER" id="PTHR21043:SF2">
    <property type="entry name" value="PROTEIN IOJAP, CHLOROPLASTIC"/>
    <property type="match status" value="1"/>
</dbReference>
<dbReference type="Proteomes" id="UP000824890">
    <property type="component" value="Unassembled WGS sequence"/>
</dbReference>
<name>A0ABQ8EQE4_BRANA</name>
<dbReference type="Gene3D" id="3.30.460.10">
    <property type="entry name" value="Beta Polymerase, domain 2"/>
    <property type="match status" value="2"/>
</dbReference>
<proteinExistence type="inferred from homology"/>
<dbReference type="NCBIfam" id="TIGR00090">
    <property type="entry name" value="rsfS_iojap_ybeB"/>
    <property type="match status" value="2"/>
</dbReference>
<comment type="similarity">
    <text evidence="1">Belongs to the Iojap/RsfS family.</text>
</comment>
<reference evidence="2 3" key="1">
    <citation type="submission" date="2021-05" db="EMBL/GenBank/DDBJ databases">
        <title>Genome Assembly of Synthetic Allotetraploid Brassica napus Reveals Homoeologous Exchanges between Subgenomes.</title>
        <authorList>
            <person name="Davis J.T."/>
        </authorList>
    </citation>
    <scope>NUCLEOTIDE SEQUENCE [LARGE SCALE GENOMIC DNA]</scope>
    <source>
        <strain evidence="3">cv. Da-Ae</strain>
        <tissue evidence="2">Seedling</tissue>
    </source>
</reference>
<accession>A0ABQ8EQE4</accession>